<dbReference type="RefSeq" id="WP_048108108.1">
    <property type="nucleotide sequence ID" value="NZ_CP009517.1"/>
</dbReference>
<dbReference type="GO" id="GO:0016491">
    <property type="term" value="F:oxidoreductase activity"/>
    <property type="evidence" value="ECO:0007669"/>
    <property type="project" value="InterPro"/>
</dbReference>
<dbReference type="PANTHER" id="PTHR43278">
    <property type="entry name" value="NAD(P)H-DEPENDENT FMN-CONTAINING OXIDOREDUCTASE YWQN-RELATED"/>
    <property type="match status" value="1"/>
</dbReference>
<evidence type="ECO:0000313" key="8">
    <source>
        <dbReference type="Proteomes" id="UP000033066"/>
    </source>
</evidence>
<evidence type="ECO:0000256" key="4">
    <source>
        <dbReference type="ARBA" id="ARBA00022643"/>
    </source>
</evidence>
<gene>
    <name evidence="7" type="ORF">MSBR3_2021</name>
</gene>
<name>A0A0E3WX52_METBA</name>
<dbReference type="HOGENOM" id="CLU_050993_3_3_2"/>
<dbReference type="AlphaFoldDB" id="A0A0E3WX52"/>
<accession>A0A0E3WX52</accession>
<evidence type="ECO:0000256" key="3">
    <source>
        <dbReference type="ARBA" id="ARBA00022630"/>
    </source>
</evidence>
<dbReference type="KEGG" id="mbak:MSBR3_2021"/>
<evidence type="ECO:0000313" key="7">
    <source>
        <dbReference type="EMBL" id="AKB82599.1"/>
    </source>
</evidence>
<organism evidence="7 8">
    <name type="scientific">Methanosarcina barkeri 3</name>
    <dbReference type="NCBI Taxonomy" id="1434107"/>
    <lineage>
        <taxon>Archaea</taxon>
        <taxon>Methanobacteriati</taxon>
        <taxon>Methanobacteriota</taxon>
        <taxon>Stenosarchaea group</taxon>
        <taxon>Methanomicrobia</taxon>
        <taxon>Methanosarcinales</taxon>
        <taxon>Methanosarcinaceae</taxon>
        <taxon>Methanosarcina</taxon>
    </lineage>
</organism>
<keyword evidence="3" id="KW-0285">Flavoprotein</keyword>
<proteinExistence type="inferred from homology"/>
<dbReference type="Gene3D" id="3.40.50.360">
    <property type="match status" value="1"/>
</dbReference>
<sequence length="194" mass="21346">MKVVAFNGSPRKEGNTAILIKYVLAELEKEGIETEVMQVGGKKIHGCTACGKCYEKMDKKCINDKDIVNKCIEKMIEADGIILASPTYFADLTPELKALIDRAGFVAKANSEMFRHKAGAAVVAVRRAGSIHVFDSINHFFTISQMIIPGSSYWNMGIGLAEGDVEKDEEGIQTMQTLGQNMAWLLKKLNAKPF</sequence>
<comment type="similarity">
    <text evidence="5">Belongs to the SsuE family. Isf subfamily.</text>
</comment>
<dbReference type="EMBL" id="CP009517">
    <property type="protein sequence ID" value="AKB82599.1"/>
    <property type="molecule type" value="Genomic_DNA"/>
</dbReference>
<evidence type="ECO:0000259" key="6">
    <source>
        <dbReference type="Pfam" id="PF03358"/>
    </source>
</evidence>
<feature type="domain" description="NADPH-dependent FMN reductase-like" evidence="6">
    <location>
        <begin position="1"/>
        <end position="157"/>
    </location>
</feature>
<dbReference type="OrthoDB" id="9059at2157"/>
<keyword evidence="4" id="KW-0288">FMN</keyword>
<comment type="cofactor">
    <cofactor evidence="2">
        <name>[4Fe-4S] cluster</name>
        <dbReference type="ChEBI" id="CHEBI:49883"/>
    </cofactor>
</comment>
<dbReference type="InterPro" id="IPR029039">
    <property type="entry name" value="Flavoprotein-like_sf"/>
</dbReference>
<dbReference type="GeneID" id="24789591"/>
<evidence type="ECO:0000256" key="5">
    <source>
        <dbReference type="ARBA" id="ARBA00038292"/>
    </source>
</evidence>
<dbReference type="PATRIC" id="fig|1434107.4.peg.2593"/>
<dbReference type="PANTHER" id="PTHR43278:SF4">
    <property type="entry name" value="NAD(P)H-DEPENDENT FMN-CONTAINING OXIDOREDUCTASE YWQN-RELATED"/>
    <property type="match status" value="1"/>
</dbReference>
<protein>
    <submittedName>
        <fullName evidence="7">Iron-sulfur flavoprotein</fullName>
    </submittedName>
</protein>
<dbReference type="Pfam" id="PF03358">
    <property type="entry name" value="FMN_red"/>
    <property type="match status" value="1"/>
</dbReference>
<evidence type="ECO:0000256" key="1">
    <source>
        <dbReference type="ARBA" id="ARBA00001917"/>
    </source>
</evidence>
<dbReference type="InterPro" id="IPR005025">
    <property type="entry name" value="FMN_Rdtase-like_dom"/>
</dbReference>
<evidence type="ECO:0000256" key="2">
    <source>
        <dbReference type="ARBA" id="ARBA00001966"/>
    </source>
</evidence>
<comment type="cofactor">
    <cofactor evidence="1">
        <name>FMN</name>
        <dbReference type="ChEBI" id="CHEBI:58210"/>
    </cofactor>
</comment>
<dbReference type="SUPFAM" id="SSF52218">
    <property type="entry name" value="Flavoproteins"/>
    <property type="match status" value="1"/>
</dbReference>
<reference evidence="7" key="1">
    <citation type="submission" date="2014-07" db="EMBL/GenBank/DDBJ databases">
        <title>Methanogenic archaea and the global carbon cycle.</title>
        <authorList>
            <person name="Henriksen J.R."/>
            <person name="Luke J."/>
            <person name="Reinhart S."/>
            <person name="Benedict M.N."/>
            <person name="Youngblut N.D."/>
            <person name="Metcalf M.E."/>
            <person name="Whitaker R.J."/>
            <person name="Metcalf W.W."/>
        </authorList>
    </citation>
    <scope>NUCLEOTIDE SEQUENCE [LARGE SCALE GENOMIC DNA]</scope>
    <source>
        <strain evidence="7">3</strain>
    </source>
</reference>
<dbReference type="Proteomes" id="UP000033066">
    <property type="component" value="Chromosome"/>
</dbReference>
<dbReference type="InterPro" id="IPR051796">
    <property type="entry name" value="ISF_SsuE-like"/>
</dbReference>
<keyword evidence="8" id="KW-1185">Reference proteome</keyword>
<dbReference type="STRING" id="1434107.MSBR3_2021"/>